<reference evidence="1 2" key="1">
    <citation type="submission" date="2017-02" db="EMBL/GenBank/DDBJ databases">
        <title>Complete genome sequences of Mycobacterium kansasii strains isolated from rhesus macaques.</title>
        <authorList>
            <person name="Panda A."/>
            <person name="Nagaraj S."/>
            <person name="Zhao X."/>
            <person name="Tettelin H."/>
            <person name="Detolla L.J."/>
        </authorList>
    </citation>
    <scope>NUCLEOTIDE SEQUENCE [LARGE SCALE GENOMIC DNA]</scope>
    <source>
        <strain evidence="1 2">11-3469</strain>
    </source>
</reference>
<gene>
    <name evidence="1" type="ORF">BZL29_0085</name>
</gene>
<dbReference type="AlphaFoldDB" id="A0A1V3XVT7"/>
<name>A0A1V3XVT7_MYCKA</name>
<dbReference type="Proteomes" id="UP000188532">
    <property type="component" value="Unassembled WGS sequence"/>
</dbReference>
<evidence type="ECO:0000313" key="2">
    <source>
        <dbReference type="Proteomes" id="UP000188532"/>
    </source>
</evidence>
<organism evidence="1 2">
    <name type="scientific">Mycobacterium kansasii</name>
    <dbReference type="NCBI Taxonomy" id="1768"/>
    <lineage>
        <taxon>Bacteria</taxon>
        <taxon>Bacillati</taxon>
        <taxon>Actinomycetota</taxon>
        <taxon>Actinomycetes</taxon>
        <taxon>Mycobacteriales</taxon>
        <taxon>Mycobacteriaceae</taxon>
        <taxon>Mycobacterium</taxon>
    </lineage>
</organism>
<dbReference type="EMBL" id="MVBN01000001">
    <property type="protein sequence ID" value="OOK83339.1"/>
    <property type="molecule type" value="Genomic_DNA"/>
</dbReference>
<proteinExistence type="predicted"/>
<sequence>MLATVAAAACAMGAVMQPQPGLGDAHIVMGRDTGRCTCEWAIPGIRC</sequence>
<evidence type="ECO:0000313" key="1">
    <source>
        <dbReference type="EMBL" id="OOK83339.1"/>
    </source>
</evidence>
<accession>A0A1V3XVT7</accession>
<protein>
    <submittedName>
        <fullName evidence="1">Uncharacterized protein</fullName>
    </submittedName>
</protein>
<comment type="caution">
    <text evidence="1">The sequence shown here is derived from an EMBL/GenBank/DDBJ whole genome shotgun (WGS) entry which is preliminary data.</text>
</comment>